<dbReference type="PANTHER" id="PTHR43649">
    <property type="entry name" value="ARABINOSE-BINDING PROTEIN-RELATED"/>
    <property type="match status" value="1"/>
</dbReference>
<sequence>MDMPNILGDKQTRRDFLTMLGTGTALTTLAACSGGNQPTHPAAVTGSNKQLEGQLIISLNVSFDKGAQALTDAYKQVQPNVKLIWELPGSTVTDYGTWLGTQLAAGNVRPDLVSGNYVPSYRNYVNFDEYRTSINPYENQPWDQTINWDFFAARGTSGARIMLPTRSVHIMWFYNKELFAKAGAQPPTTWDEFAEVCAKIKAIGVTPIAINYSYQLPQWLAETYFDQYHIDWIEQVRAQEGDWNYDPNLDGKFKLDPKDPNIHSKYTLNTQRFLRGIRDGKLRFDTPAVADMVKNMVKVFPQYATSDVFVTQDTYTPFLQQKAAMMVDGTWELVNLYKDLQSLSPDRLKALKIPAGSVKSFDWANFEAPAMQGPLVNSPVRTIESSAGEYLSIIKKNQQQVNLAVDFLQFWTCQKGYKPYNDVEAKSSSFAPGGPLQVKGVQDPAIYTQYFSKVKQTGNAEVSYNHEWLYWGGGNFQRDVRNMYQQALQGQLTPDGFGKALQQYLITNFDALLKQYQLTNADLDNVARQPGS</sequence>
<organism evidence="1 2">
    <name type="scientific">Ktedonobacter racemifer DSM 44963</name>
    <dbReference type="NCBI Taxonomy" id="485913"/>
    <lineage>
        <taxon>Bacteria</taxon>
        <taxon>Bacillati</taxon>
        <taxon>Chloroflexota</taxon>
        <taxon>Ktedonobacteria</taxon>
        <taxon>Ktedonobacterales</taxon>
        <taxon>Ktedonobacteraceae</taxon>
        <taxon>Ktedonobacter</taxon>
    </lineage>
</organism>
<dbReference type="PROSITE" id="PS51318">
    <property type="entry name" value="TAT"/>
    <property type="match status" value="1"/>
</dbReference>
<dbReference type="OrthoDB" id="9798191at2"/>
<comment type="caution">
    <text evidence="1">The sequence shown here is derived from an EMBL/GenBank/DDBJ whole genome shotgun (WGS) entry which is preliminary data.</text>
</comment>
<dbReference type="eggNOG" id="COG1653">
    <property type="taxonomic scope" value="Bacteria"/>
</dbReference>
<dbReference type="PANTHER" id="PTHR43649:SF12">
    <property type="entry name" value="DIACETYLCHITOBIOSE BINDING PROTEIN DASA"/>
    <property type="match status" value="1"/>
</dbReference>
<protein>
    <submittedName>
        <fullName evidence="1">Extracellular solute-binding protein family 1</fullName>
    </submittedName>
</protein>
<dbReference type="InterPro" id="IPR050490">
    <property type="entry name" value="Bact_solute-bd_prot1"/>
</dbReference>
<evidence type="ECO:0000313" key="1">
    <source>
        <dbReference type="EMBL" id="EFH82970.1"/>
    </source>
</evidence>
<evidence type="ECO:0000313" key="2">
    <source>
        <dbReference type="Proteomes" id="UP000004508"/>
    </source>
</evidence>
<dbReference type="InterPro" id="IPR006311">
    <property type="entry name" value="TAT_signal"/>
</dbReference>
<dbReference type="EMBL" id="ADVG01000004">
    <property type="protein sequence ID" value="EFH82970.1"/>
    <property type="molecule type" value="Genomic_DNA"/>
</dbReference>
<dbReference type="AlphaFoldDB" id="D6U3I0"/>
<dbReference type="SUPFAM" id="SSF53850">
    <property type="entry name" value="Periplasmic binding protein-like II"/>
    <property type="match status" value="1"/>
</dbReference>
<dbReference type="InParanoid" id="D6U3I0"/>
<dbReference type="InterPro" id="IPR006059">
    <property type="entry name" value="SBP"/>
</dbReference>
<reference evidence="1 2" key="1">
    <citation type="journal article" date="2011" name="Stand. Genomic Sci.">
        <title>Non-contiguous finished genome sequence and contextual data of the filamentous soil bacterium Ktedonobacter racemifer type strain (SOSP1-21).</title>
        <authorList>
            <person name="Chang Y.J."/>
            <person name="Land M."/>
            <person name="Hauser L."/>
            <person name="Chertkov O."/>
            <person name="Del Rio T.G."/>
            <person name="Nolan M."/>
            <person name="Copeland A."/>
            <person name="Tice H."/>
            <person name="Cheng J.F."/>
            <person name="Lucas S."/>
            <person name="Han C."/>
            <person name="Goodwin L."/>
            <person name="Pitluck S."/>
            <person name="Ivanova N."/>
            <person name="Ovchinikova G."/>
            <person name="Pati A."/>
            <person name="Chen A."/>
            <person name="Palaniappan K."/>
            <person name="Mavromatis K."/>
            <person name="Liolios K."/>
            <person name="Brettin T."/>
            <person name="Fiebig A."/>
            <person name="Rohde M."/>
            <person name="Abt B."/>
            <person name="Goker M."/>
            <person name="Detter J.C."/>
            <person name="Woyke T."/>
            <person name="Bristow J."/>
            <person name="Eisen J.A."/>
            <person name="Markowitz V."/>
            <person name="Hugenholtz P."/>
            <person name="Kyrpides N.C."/>
            <person name="Klenk H.P."/>
            <person name="Lapidus A."/>
        </authorList>
    </citation>
    <scope>NUCLEOTIDE SEQUENCE [LARGE SCALE GENOMIC DNA]</scope>
    <source>
        <strain evidence="2">DSM 44963</strain>
    </source>
</reference>
<proteinExistence type="predicted"/>
<dbReference type="Gene3D" id="3.40.190.10">
    <property type="entry name" value="Periplasmic binding protein-like II"/>
    <property type="match status" value="1"/>
</dbReference>
<gene>
    <name evidence="1" type="ORF">Krac_3870</name>
</gene>
<keyword evidence="2" id="KW-1185">Reference proteome</keyword>
<dbReference type="Proteomes" id="UP000004508">
    <property type="component" value="Unassembled WGS sequence"/>
</dbReference>
<dbReference type="Pfam" id="PF01547">
    <property type="entry name" value="SBP_bac_1"/>
    <property type="match status" value="1"/>
</dbReference>
<dbReference type="STRING" id="485913.Krac_3870"/>
<name>D6U3I0_KTERA</name>
<accession>D6U3I0</accession>